<evidence type="ECO:0000313" key="11">
    <source>
        <dbReference type="EMBL" id="CAK0847563.1"/>
    </source>
</evidence>
<evidence type="ECO:0000259" key="10">
    <source>
        <dbReference type="Pfam" id="PF19055"/>
    </source>
</evidence>
<dbReference type="Proteomes" id="UP001189429">
    <property type="component" value="Unassembled WGS sequence"/>
</dbReference>
<evidence type="ECO:0000256" key="4">
    <source>
        <dbReference type="ARBA" id="ARBA00022989"/>
    </source>
</evidence>
<evidence type="ECO:0000259" key="9">
    <source>
        <dbReference type="Pfam" id="PF01061"/>
    </source>
</evidence>
<dbReference type="PANTHER" id="PTHR48041">
    <property type="entry name" value="ABC TRANSPORTER G FAMILY MEMBER 28"/>
    <property type="match status" value="1"/>
</dbReference>
<feature type="domain" description="ABC transporter family G" evidence="10">
    <location>
        <begin position="120"/>
        <end position="175"/>
    </location>
</feature>
<name>A0ABN9TNC7_9DINO</name>
<reference evidence="11" key="1">
    <citation type="submission" date="2023-10" db="EMBL/GenBank/DDBJ databases">
        <authorList>
            <person name="Chen Y."/>
            <person name="Shah S."/>
            <person name="Dougan E. K."/>
            <person name="Thang M."/>
            <person name="Chan C."/>
        </authorList>
    </citation>
    <scope>NUCLEOTIDE SEQUENCE [LARGE SCALE GENOMIC DNA]</scope>
</reference>
<keyword evidence="5 7" id="KW-0472">Membrane</keyword>
<evidence type="ECO:0000256" key="6">
    <source>
        <dbReference type="SAM" id="MobiDB-lite"/>
    </source>
</evidence>
<dbReference type="PANTHER" id="PTHR48041:SF139">
    <property type="entry name" value="PROTEIN SCARLET"/>
    <property type="match status" value="1"/>
</dbReference>
<sequence length="527" mass="57433">DCLYALSTVLETMDFAARLRLPKETPGEERERRVDEVLRQLGLAHVRDTNVGGTSFNGALRGLSGGERKRLSIGIELLHSPSILFLDEPTTGLDSYQALNVMKKLQGLAEEGRTVIVSIHQPRSQIFALFTSLCVLSRGAPVYSGSAEKATDYFAGLGHPLPSRFNPADFMIDLVSVDQISPEAQEETGEGQGREPAQVLVGAPRQRRGGRKGAPAWRRAVRGIHPRRPAQVDARRPRVLCDAIRAVAAQGVAGADAGQVRRAVQDDVSDGLHRRIRPRLFPAGVQAGQHSGQGDAPHVPLDEHRLRRVDRHCADHSATAQYRDSGARQPTLRHHSVLSADLTALAVSIPPEVGPQILSNVILFFMANLSGSFWIFSLALVLETMVFVSVGMFLSALLPSVTMAPQIAPAIVIIFLIFNGNFINVDSVPVYFVWLREISPIKYAFQALAVNEFEDATFECDSSDIVCIETGEQVLSQLKFTEADLIMKSCAILGVLMVAFNIIALGMLLYRKPKFLQPVPAKVSGAA</sequence>
<evidence type="ECO:0000313" key="12">
    <source>
        <dbReference type="Proteomes" id="UP001189429"/>
    </source>
</evidence>
<evidence type="ECO:0000256" key="3">
    <source>
        <dbReference type="ARBA" id="ARBA00022692"/>
    </source>
</evidence>
<protein>
    <recommendedName>
        <fullName evidence="13">ABC transporter domain-containing protein</fullName>
    </recommendedName>
</protein>
<comment type="subcellular location">
    <subcellularLocation>
        <location evidence="1">Membrane</location>
        <topology evidence="1">Multi-pass membrane protein</topology>
    </subcellularLocation>
</comment>
<feature type="domain" description="ABC-2 type transporter transmembrane" evidence="9">
    <location>
        <begin position="347"/>
        <end position="453"/>
    </location>
</feature>
<dbReference type="Pfam" id="PF00005">
    <property type="entry name" value="ABC_tran"/>
    <property type="match status" value="1"/>
</dbReference>
<organism evidence="11 12">
    <name type="scientific">Prorocentrum cordatum</name>
    <dbReference type="NCBI Taxonomy" id="2364126"/>
    <lineage>
        <taxon>Eukaryota</taxon>
        <taxon>Sar</taxon>
        <taxon>Alveolata</taxon>
        <taxon>Dinophyceae</taxon>
        <taxon>Prorocentrales</taxon>
        <taxon>Prorocentraceae</taxon>
        <taxon>Prorocentrum</taxon>
    </lineage>
</organism>
<dbReference type="InterPro" id="IPR003439">
    <property type="entry name" value="ABC_transporter-like_ATP-bd"/>
</dbReference>
<feature type="transmembrane region" description="Helical" evidence="7">
    <location>
        <begin position="485"/>
        <end position="510"/>
    </location>
</feature>
<evidence type="ECO:0000256" key="7">
    <source>
        <dbReference type="SAM" id="Phobius"/>
    </source>
</evidence>
<feature type="region of interest" description="Disordered" evidence="6">
    <location>
        <begin position="183"/>
        <end position="216"/>
    </location>
</feature>
<dbReference type="InterPro" id="IPR013525">
    <property type="entry name" value="ABC2_TM"/>
</dbReference>
<dbReference type="InterPro" id="IPR050352">
    <property type="entry name" value="ABCG_transporters"/>
</dbReference>
<comment type="caution">
    <text evidence="11">The sequence shown here is derived from an EMBL/GenBank/DDBJ whole genome shotgun (WGS) entry which is preliminary data.</text>
</comment>
<dbReference type="SUPFAM" id="SSF52540">
    <property type="entry name" value="P-loop containing nucleoside triphosphate hydrolases"/>
    <property type="match status" value="1"/>
</dbReference>
<proteinExistence type="predicted"/>
<feature type="non-terminal residue" evidence="11">
    <location>
        <position position="1"/>
    </location>
</feature>
<evidence type="ECO:0000259" key="8">
    <source>
        <dbReference type="Pfam" id="PF00005"/>
    </source>
</evidence>
<keyword evidence="12" id="KW-1185">Reference proteome</keyword>
<evidence type="ECO:0000256" key="1">
    <source>
        <dbReference type="ARBA" id="ARBA00004141"/>
    </source>
</evidence>
<evidence type="ECO:0000256" key="5">
    <source>
        <dbReference type="ARBA" id="ARBA00023136"/>
    </source>
</evidence>
<dbReference type="InterPro" id="IPR027417">
    <property type="entry name" value="P-loop_NTPase"/>
</dbReference>
<evidence type="ECO:0000256" key="2">
    <source>
        <dbReference type="ARBA" id="ARBA00022448"/>
    </source>
</evidence>
<evidence type="ECO:0008006" key="13">
    <source>
        <dbReference type="Google" id="ProtNLM"/>
    </source>
</evidence>
<gene>
    <name evidence="11" type="ORF">PCOR1329_LOCUS40735</name>
</gene>
<keyword evidence="3 7" id="KW-0812">Transmembrane</keyword>
<feature type="transmembrane region" description="Helical" evidence="7">
    <location>
        <begin position="373"/>
        <end position="398"/>
    </location>
</feature>
<accession>A0ABN9TNC7</accession>
<dbReference type="Gene3D" id="3.40.50.300">
    <property type="entry name" value="P-loop containing nucleotide triphosphate hydrolases"/>
    <property type="match status" value="1"/>
</dbReference>
<feature type="transmembrane region" description="Helical" evidence="7">
    <location>
        <begin position="410"/>
        <end position="434"/>
    </location>
</feature>
<keyword evidence="4 7" id="KW-1133">Transmembrane helix</keyword>
<dbReference type="InterPro" id="IPR043926">
    <property type="entry name" value="ABCG_dom"/>
</dbReference>
<dbReference type="Pfam" id="PF19055">
    <property type="entry name" value="ABC2_membrane_7"/>
    <property type="match status" value="1"/>
</dbReference>
<dbReference type="EMBL" id="CAUYUJ010014912">
    <property type="protein sequence ID" value="CAK0847563.1"/>
    <property type="molecule type" value="Genomic_DNA"/>
</dbReference>
<feature type="domain" description="ABC transporter" evidence="8">
    <location>
        <begin position="18"/>
        <end position="91"/>
    </location>
</feature>
<dbReference type="Pfam" id="PF01061">
    <property type="entry name" value="ABC2_membrane"/>
    <property type="match status" value="1"/>
</dbReference>
<keyword evidence="2" id="KW-0813">Transport</keyword>